<protein>
    <submittedName>
        <fullName evidence="2">Uncharacterized protein</fullName>
    </submittedName>
</protein>
<evidence type="ECO:0000313" key="3">
    <source>
        <dbReference type="Proteomes" id="UP000499080"/>
    </source>
</evidence>
<sequence length="273" mass="31600">MRYTDILPSTCRESVIRHKRRSFDSRTECNSPNETRLLIRTLRLHRTPGDDGKSYFPFPSSTRPRMPIPAYTPRSCGGASPRLRRQSVAQAPIRQQRNFTNRIHFFSETLQVRVMFHHQVKPFQSFAFKTFHEAHQVIVHPARRASNEFPTGHRPPLGGCSNSSRINPRIACLQPIPHATAHVARNRTKLRQNPTRSFLRRHRQKEQRPSSHGSPPETQSNSSRDASRDLFRRTPFPNVPHPNKTHTNSNLHTCEPSKRVLPMKFLPETSVQY</sequence>
<keyword evidence="3" id="KW-1185">Reference proteome</keyword>
<feature type="region of interest" description="Disordered" evidence="1">
    <location>
        <begin position="182"/>
        <end position="255"/>
    </location>
</feature>
<evidence type="ECO:0000313" key="2">
    <source>
        <dbReference type="EMBL" id="GBN22377.1"/>
    </source>
</evidence>
<comment type="caution">
    <text evidence="2">The sequence shown here is derived from an EMBL/GenBank/DDBJ whole genome shotgun (WGS) entry which is preliminary data.</text>
</comment>
<accession>A0A4Y2M9N9</accession>
<dbReference type="EMBL" id="BGPR01006858">
    <property type="protein sequence ID" value="GBN22377.1"/>
    <property type="molecule type" value="Genomic_DNA"/>
</dbReference>
<gene>
    <name evidence="2" type="ORF">AVEN_142953_1</name>
</gene>
<reference evidence="2 3" key="1">
    <citation type="journal article" date="2019" name="Sci. Rep.">
        <title>Orb-weaving spider Araneus ventricosus genome elucidates the spidroin gene catalogue.</title>
        <authorList>
            <person name="Kono N."/>
            <person name="Nakamura H."/>
            <person name="Ohtoshi R."/>
            <person name="Moran D.A.P."/>
            <person name="Shinohara A."/>
            <person name="Yoshida Y."/>
            <person name="Fujiwara M."/>
            <person name="Mori M."/>
            <person name="Tomita M."/>
            <person name="Arakawa K."/>
        </authorList>
    </citation>
    <scope>NUCLEOTIDE SEQUENCE [LARGE SCALE GENOMIC DNA]</scope>
</reference>
<dbReference type="AlphaFoldDB" id="A0A4Y2M9N9"/>
<feature type="compositionally biased region" description="Polar residues" evidence="1">
    <location>
        <begin position="210"/>
        <end position="224"/>
    </location>
</feature>
<name>A0A4Y2M9N9_ARAVE</name>
<organism evidence="2 3">
    <name type="scientific">Araneus ventricosus</name>
    <name type="common">Orbweaver spider</name>
    <name type="synonym">Epeira ventricosa</name>
    <dbReference type="NCBI Taxonomy" id="182803"/>
    <lineage>
        <taxon>Eukaryota</taxon>
        <taxon>Metazoa</taxon>
        <taxon>Ecdysozoa</taxon>
        <taxon>Arthropoda</taxon>
        <taxon>Chelicerata</taxon>
        <taxon>Arachnida</taxon>
        <taxon>Araneae</taxon>
        <taxon>Araneomorphae</taxon>
        <taxon>Entelegynae</taxon>
        <taxon>Araneoidea</taxon>
        <taxon>Araneidae</taxon>
        <taxon>Araneus</taxon>
    </lineage>
</organism>
<evidence type="ECO:0000256" key="1">
    <source>
        <dbReference type="SAM" id="MobiDB-lite"/>
    </source>
</evidence>
<dbReference type="Proteomes" id="UP000499080">
    <property type="component" value="Unassembled WGS sequence"/>
</dbReference>
<feature type="region of interest" description="Disordered" evidence="1">
    <location>
        <begin position="50"/>
        <end position="83"/>
    </location>
</feature>
<proteinExistence type="predicted"/>